<protein>
    <submittedName>
        <fullName evidence="1">Uncharacterized protein</fullName>
    </submittedName>
</protein>
<name>A0A747KA75_SALER</name>
<proteinExistence type="predicted"/>
<dbReference type="EMBL" id="DAAVGD010000001">
    <property type="protein sequence ID" value="HAF4525749.1"/>
    <property type="molecule type" value="Genomic_DNA"/>
</dbReference>
<reference evidence="1" key="2">
    <citation type="submission" date="2020-02" db="EMBL/GenBank/DDBJ databases">
        <authorList>
            <consortium name="NCBI Pathogen Detection Project"/>
        </authorList>
    </citation>
    <scope>NUCLEOTIDE SEQUENCE</scope>
    <source>
        <strain evidence="1">MA.AU170 KAK-R</strain>
    </source>
</reference>
<comment type="caution">
    <text evidence="1">The sequence shown here is derived from an EMBL/GenBank/DDBJ whole genome shotgun (WGS) entry which is preliminary data.</text>
</comment>
<gene>
    <name evidence="1" type="ORF">G8M86_001085</name>
</gene>
<organism evidence="1">
    <name type="scientific">Salmonella enterica</name>
    <name type="common">Salmonella choleraesuis</name>
    <dbReference type="NCBI Taxonomy" id="28901"/>
    <lineage>
        <taxon>Bacteria</taxon>
        <taxon>Pseudomonadati</taxon>
        <taxon>Pseudomonadota</taxon>
        <taxon>Gammaproteobacteria</taxon>
        <taxon>Enterobacterales</taxon>
        <taxon>Enterobacteriaceae</taxon>
        <taxon>Salmonella</taxon>
    </lineage>
</organism>
<evidence type="ECO:0000313" key="1">
    <source>
        <dbReference type="EMBL" id="HAF4525749.1"/>
    </source>
</evidence>
<sequence length="71" mass="8213">MKYQVWSEGYESTGNSGDAKLLGEVEADDFASACEVLFKESNRSQYFDRHRLTYWGCRLFDNKKDASKEFG</sequence>
<reference evidence="1" key="1">
    <citation type="journal article" date="2018" name="Genome Biol.">
        <title>SKESA: strategic k-mer extension for scrupulous assemblies.</title>
        <authorList>
            <person name="Souvorov A."/>
            <person name="Agarwala R."/>
            <person name="Lipman D.J."/>
        </authorList>
    </citation>
    <scope>NUCLEOTIDE SEQUENCE</scope>
    <source>
        <strain evidence="1">MA.AU170 KAK-R</strain>
    </source>
</reference>
<dbReference type="AlphaFoldDB" id="A0A747KA75"/>
<accession>A0A747KA75</accession>